<feature type="transmembrane region" description="Helical" evidence="5">
    <location>
        <begin position="348"/>
        <end position="369"/>
    </location>
</feature>
<dbReference type="GO" id="GO:0012505">
    <property type="term" value="C:endomembrane system"/>
    <property type="evidence" value="ECO:0007669"/>
    <property type="project" value="UniProtKB-SubCell"/>
</dbReference>
<dbReference type="PANTHER" id="PTHR31851">
    <property type="entry name" value="FE(2+)/MN(2+) TRANSPORTER PCL1"/>
    <property type="match status" value="1"/>
</dbReference>
<keyword evidence="4 5" id="KW-0472">Membrane</keyword>
<dbReference type="CDD" id="cd01044">
    <property type="entry name" value="Ferritin_CCC1_N"/>
    <property type="match status" value="1"/>
</dbReference>
<comment type="subcellular location">
    <subcellularLocation>
        <location evidence="1">Endomembrane system</location>
        <topology evidence="1">Multi-pass membrane protein</topology>
    </subcellularLocation>
</comment>
<accession>A0A9E7AHV8</accession>
<evidence type="ECO:0000256" key="3">
    <source>
        <dbReference type="ARBA" id="ARBA00022989"/>
    </source>
</evidence>
<evidence type="ECO:0000256" key="5">
    <source>
        <dbReference type="SAM" id="Phobius"/>
    </source>
</evidence>
<protein>
    <submittedName>
        <fullName evidence="6">VIT1/CCC1 family protein</fullName>
    </submittedName>
</protein>
<dbReference type="GO" id="GO:0005384">
    <property type="term" value="F:manganese ion transmembrane transporter activity"/>
    <property type="evidence" value="ECO:0007669"/>
    <property type="project" value="InterPro"/>
</dbReference>
<dbReference type="EMBL" id="CP097095">
    <property type="protein sequence ID" value="UQF79871.1"/>
    <property type="molecule type" value="Genomic_DNA"/>
</dbReference>
<evidence type="ECO:0000256" key="1">
    <source>
        <dbReference type="ARBA" id="ARBA00004127"/>
    </source>
</evidence>
<dbReference type="Pfam" id="PF01988">
    <property type="entry name" value="VIT1"/>
    <property type="match status" value="1"/>
</dbReference>
<evidence type="ECO:0000256" key="2">
    <source>
        <dbReference type="ARBA" id="ARBA00022692"/>
    </source>
</evidence>
<keyword evidence="3 5" id="KW-1133">Transmembrane helix</keyword>
<organism evidence="6 7">
    <name type="scientific">Actinomyces graevenitzii</name>
    <dbReference type="NCBI Taxonomy" id="55565"/>
    <lineage>
        <taxon>Bacteria</taxon>
        <taxon>Bacillati</taxon>
        <taxon>Actinomycetota</taxon>
        <taxon>Actinomycetes</taxon>
        <taxon>Actinomycetales</taxon>
        <taxon>Actinomycetaceae</taxon>
        <taxon>Actinomyces</taxon>
    </lineage>
</organism>
<dbReference type="Proteomes" id="UP000830236">
    <property type="component" value="Chromosome"/>
</dbReference>
<dbReference type="GO" id="GO:0030026">
    <property type="term" value="P:intracellular manganese ion homeostasis"/>
    <property type="evidence" value="ECO:0007669"/>
    <property type="project" value="InterPro"/>
</dbReference>
<gene>
    <name evidence="6" type="ORF">M3I41_00890</name>
</gene>
<evidence type="ECO:0000313" key="6">
    <source>
        <dbReference type="EMBL" id="UQF79871.1"/>
    </source>
</evidence>
<sequence length="370" mass="39048">MTSAPQTPETGAAPSRTQIKHWRRHLAEERAEGKVYRDLAIRREGEEREILLGLAEAEARHERYWYELLGPHAHPAPRQTLRGAIMPLLARLFGSVFVLALAQRSEQRNDYEIDADASSAMAADERIHSEVVRSLAARHRQRLSGTLRPAIFGVNDGLVSNLSLVLGVGATGISTHAILLTGLTGLLAGALSMAAGEFISVRSQIELLEASTPDPGAGEVVPALDVNANELALVYRARGEDEHEAVAHAKLVLSAANIDPRSARQISHISDEASNYEEIGTAKRAAMSSFVLFSVGAIIPCLPYLVGLSGMVAVAASALLVGAALCLTGGAVGVLSGKAPLPSAMRQLAIGYGAATITYLLGLAFGTSVS</sequence>
<keyword evidence="2 5" id="KW-0812">Transmembrane</keyword>
<feature type="transmembrane region" description="Helical" evidence="5">
    <location>
        <begin position="285"/>
        <end position="306"/>
    </location>
</feature>
<dbReference type="InterPro" id="IPR008217">
    <property type="entry name" value="Ccc1_fam"/>
</dbReference>
<dbReference type="KEGG" id="agh:M3I41_00890"/>
<dbReference type="InterPro" id="IPR039376">
    <property type="entry name" value="Ferritin_CCC1_N"/>
</dbReference>
<feature type="transmembrane region" description="Helical" evidence="5">
    <location>
        <begin position="177"/>
        <end position="199"/>
    </location>
</feature>
<feature type="transmembrane region" description="Helical" evidence="5">
    <location>
        <begin position="150"/>
        <end position="171"/>
    </location>
</feature>
<feature type="transmembrane region" description="Helical" evidence="5">
    <location>
        <begin position="312"/>
        <end position="336"/>
    </location>
</feature>
<reference evidence="6" key="1">
    <citation type="submission" date="2022-05" db="EMBL/GenBank/DDBJ databases">
        <title>Using nanopore sequencing to obtain complete genomes from saliva samples.</title>
        <authorList>
            <person name="Baker J.L."/>
        </authorList>
    </citation>
    <scope>NUCLEOTIDE SEQUENCE</scope>
    <source>
        <strain evidence="6">JCVI-JB-Ag32</strain>
    </source>
</reference>
<proteinExistence type="predicted"/>
<evidence type="ECO:0000256" key="4">
    <source>
        <dbReference type="ARBA" id="ARBA00023136"/>
    </source>
</evidence>
<evidence type="ECO:0000313" key="7">
    <source>
        <dbReference type="Proteomes" id="UP000830236"/>
    </source>
</evidence>
<name>A0A9E7AHV8_9ACTO</name>
<dbReference type="AlphaFoldDB" id="A0A9E7AHV8"/>